<evidence type="ECO:0000313" key="3">
    <source>
        <dbReference type="Proteomes" id="UP001596086"/>
    </source>
</evidence>
<name>A0ABW0RZ87_9BURK</name>
<feature type="signal peptide" evidence="1">
    <location>
        <begin position="1"/>
        <end position="21"/>
    </location>
</feature>
<dbReference type="EMBL" id="JBHSMZ010000010">
    <property type="protein sequence ID" value="MFC5549948.1"/>
    <property type="molecule type" value="Genomic_DNA"/>
</dbReference>
<organism evidence="2 3">
    <name type="scientific">Massilia aerilata</name>
    <dbReference type="NCBI Taxonomy" id="453817"/>
    <lineage>
        <taxon>Bacteria</taxon>
        <taxon>Pseudomonadati</taxon>
        <taxon>Pseudomonadota</taxon>
        <taxon>Betaproteobacteria</taxon>
        <taxon>Burkholderiales</taxon>
        <taxon>Oxalobacteraceae</taxon>
        <taxon>Telluria group</taxon>
        <taxon>Massilia</taxon>
    </lineage>
</organism>
<reference evidence="3" key="1">
    <citation type="journal article" date="2019" name="Int. J. Syst. Evol. Microbiol.">
        <title>The Global Catalogue of Microorganisms (GCM) 10K type strain sequencing project: providing services to taxonomists for standard genome sequencing and annotation.</title>
        <authorList>
            <consortium name="The Broad Institute Genomics Platform"/>
            <consortium name="The Broad Institute Genome Sequencing Center for Infectious Disease"/>
            <person name="Wu L."/>
            <person name="Ma J."/>
        </authorList>
    </citation>
    <scope>NUCLEOTIDE SEQUENCE [LARGE SCALE GENOMIC DNA]</scope>
    <source>
        <strain evidence="3">CGMCC 4.5798</strain>
    </source>
</reference>
<comment type="caution">
    <text evidence="2">The sequence shown here is derived from an EMBL/GenBank/DDBJ whole genome shotgun (WGS) entry which is preliminary data.</text>
</comment>
<keyword evidence="1" id="KW-0732">Signal</keyword>
<evidence type="ECO:0000256" key="1">
    <source>
        <dbReference type="SAM" id="SignalP"/>
    </source>
</evidence>
<keyword evidence="3" id="KW-1185">Reference proteome</keyword>
<protein>
    <submittedName>
        <fullName evidence="2">Uncharacterized protein</fullName>
    </submittedName>
</protein>
<feature type="chain" id="PRO_5047343219" evidence="1">
    <location>
        <begin position="22"/>
        <end position="132"/>
    </location>
</feature>
<dbReference type="Proteomes" id="UP001596086">
    <property type="component" value="Unassembled WGS sequence"/>
</dbReference>
<proteinExistence type="predicted"/>
<gene>
    <name evidence="2" type="ORF">ACFPO9_15635</name>
</gene>
<accession>A0ABW0RZ87</accession>
<sequence>MRHAFTAAFVVAASVSAHCFAMSPVTVTKGPPASVEIQVHKYGVHEFYLTRPAGPLSYVPSGLQIRLTRGAYPNIFQVDLAYKELPDGRIYFRVDVPEEEASDYEIRVVDMAKGGVWYELYSGKLTTLITDK</sequence>
<evidence type="ECO:0000313" key="2">
    <source>
        <dbReference type="EMBL" id="MFC5549948.1"/>
    </source>
</evidence>
<dbReference type="RefSeq" id="WP_379772041.1">
    <property type="nucleotide sequence ID" value="NZ_JBHSMZ010000010.1"/>
</dbReference>